<proteinExistence type="predicted"/>
<protein>
    <submittedName>
        <fullName evidence="1">Uncharacterized protein</fullName>
    </submittedName>
</protein>
<name>A0A2K8PKV9_STRLA</name>
<dbReference type="AlphaFoldDB" id="A0A2K8PKV9"/>
<reference evidence="1 2" key="1">
    <citation type="submission" date="2017-11" db="EMBL/GenBank/DDBJ databases">
        <title>Complete genome sequence of Streptomyces lavendulae subsp. lavendulae CCM 3239 (formerly 'Streptomyces aureofaciens CCM 3239'), the producer of the angucycline-type antibiotic auricin.</title>
        <authorList>
            <person name="Busche T."/>
            <person name="Novakova R."/>
            <person name="Al'Dilaimi A."/>
            <person name="Homerova D."/>
            <person name="Feckova L."/>
            <person name="Rezuchova B."/>
            <person name="Mingyar E."/>
            <person name="Csolleiova D."/>
            <person name="Bekeova C."/>
            <person name="Winkler A."/>
            <person name="Sevcikova B."/>
            <person name="Kalinowski J."/>
            <person name="Kormanec J."/>
            <person name="Ruckert C."/>
        </authorList>
    </citation>
    <scope>NUCLEOTIDE SEQUENCE [LARGE SCALE GENOMIC DNA]</scope>
    <source>
        <strain evidence="1 2">CCM 3239</strain>
    </source>
</reference>
<dbReference type="EMBL" id="CP024985">
    <property type="protein sequence ID" value="ATZ27392.1"/>
    <property type="molecule type" value="Genomic_DNA"/>
</dbReference>
<gene>
    <name evidence="1" type="ORF">SLAV_28010</name>
</gene>
<accession>A0A2K8PKV9</accession>
<evidence type="ECO:0000313" key="2">
    <source>
        <dbReference type="Proteomes" id="UP000231791"/>
    </source>
</evidence>
<keyword evidence="2" id="KW-1185">Reference proteome</keyword>
<evidence type="ECO:0000313" key="1">
    <source>
        <dbReference type="EMBL" id="ATZ27392.1"/>
    </source>
</evidence>
<dbReference type="KEGG" id="slx:SLAV_28010"/>
<organism evidence="1 2">
    <name type="scientific">Streptomyces lavendulae subsp. lavendulae</name>
    <dbReference type="NCBI Taxonomy" id="58340"/>
    <lineage>
        <taxon>Bacteria</taxon>
        <taxon>Bacillati</taxon>
        <taxon>Actinomycetota</taxon>
        <taxon>Actinomycetes</taxon>
        <taxon>Kitasatosporales</taxon>
        <taxon>Streptomycetaceae</taxon>
        <taxon>Streptomyces</taxon>
    </lineage>
</organism>
<sequence length="72" mass="8068">MSGYPCRGRAAVRGLCETVNGFWSAARRFHEAVCSGDPARAEERRELMNGCRVEARRSRYAFVEAVQRAMAS</sequence>
<dbReference type="Proteomes" id="UP000231791">
    <property type="component" value="Chromosome"/>
</dbReference>